<gene>
    <name evidence="5" type="ORF">JY651_49875</name>
</gene>
<reference evidence="5 6" key="1">
    <citation type="submission" date="2021-02" db="EMBL/GenBank/DDBJ databases">
        <title>De Novo genome assembly of isolated myxobacteria.</title>
        <authorList>
            <person name="Stevens D.C."/>
        </authorList>
    </citation>
    <scope>NUCLEOTIDE SEQUENCE [LARGE SCALE GENOMIC DNA]</scope>
    <source>
        <strain evidence="6">SCPEA02</strain>
    </source>
</reference>
<dbReference type="PROSITE" id="PS00061">
    <property type="entry name" value="ADH_SHORT"/>
    <property type="match status" value="1"/>
</dbReference>
<feature type="domain" description="Ketoreductase" evidence="4">
    <location>
        <begin position="6"/>
        <end position="188"/>
    </location>
</feature>
<dbReference type="SUPFAM" id="SSF51735">
    <property type="entry name" value="NAD(P)-binding Rossmann-fold domains"/>
    <property type="match status" value="1"/>
</dbReference>
<dbReference type="CDD" id="cd05233">
    <property type="entry name" value="SDR_c"/>
    <property type="match status" value="1"/>
</dbReference>
<dbReference type="Gene3D" id="3.40.50.720">
    <property type="entry name" value="NAD(P)-binding Rossmann-like Domain"/>
    <property type="match status" value="1"/>
</dbReference>
<evidence type="ECO:0000256" key="3">
    <source>
        <dbReference type="RuleBase" id="RU000363"/>
    </source>
</evidence>
<dbReference type="PANTHER" id="PTHR44196">
    <property type="entry name" value="DEHYDROGENASE/REDUCTASE SDR FAMILY MEMBER 7B"/>
    <property type="match status" value="1"/>
</dbReference>
<dbReference type="Pfam" id="PF00106">
    <property type="entry name" value="adh_short"/>
    <property type="match status" value="1"/>
</dbReference>
<evidence type="ECO:0000259" key="4">
    <source>
        <dbReference type="SMART" id="SM00822"/>
    </source>
</evidence>
<dbReference type="PRINTS" id="PR00080">
    <property type="entry name" value="SDRFAMILY"/>
</dbReference>
<sequence>MKLVGKAVLVTGASRGLGQALMATFARRGARVVGVARHAGEMEAAAAPLRAEGLEVHALAYDVGDKESIHPLVGAATALVGPIDVLVHNASTLGPTPLQVLLDTACEDLQRVLEVNVVGPFRLTKAVAGSMVVRGQGLVLNITSDAAVSAYPRWGAYSVSKVALEHLGRIWAAELEGTGVGFLNVDPGEMDTRMYRDAVPGADYSALGRPEAVAARIVTLVEKRAESLPSGSRLEAAKLEAA</sequence>
<dbReference type="Proteomes" id="UP000662747">
    <property type="component" value="Chromosome"/>
</dbReference>
<dbReference type="PANTHER" id="PTHR44196:SF1">
    <property type="entry name" value="DEHYDROGENASE_REDUCTASE SDR FAMILY MEMBER 7B"/>
    <property type="match status" value="1"/>
</dbReference>
<proteinExistence type="inferred from homology"/>
<dbReference type="EMBL" id="CP071090">
    <property type="protein sequence ID" value="QSQ23111.1"/>
    <property type="molecule type" value="Genomic_DNA"/>
</dbReference>
<keyword evidence="2" id="KW-0560">Oxidoreductase</keyword>
<dbReference type="InterPro" id="IPR002347">
    <property type="entry name" value="SDR_fam"/>
</dbReference>
<dbReference type="PRINTS" id="PR00081">
    <property type="entry name" value="GDHRDH"/>
</dbReference>
<dbReference type="InterPro" id="IPR020904">
    <property type="entry name" value="Sc_DH/Rdtase_CS"/>
</dbReference>
<dbReference type="InterPro" id="IPR057326">
    <property type="entry name" value="KR_dom"/>
</dbReference>
<evidence type="ECO:0000313" key="6">
    <source>
        <dbReference type="Proteomes" id="UP000662747"/>
    </source>
</evidence>
<accession>A0ABX7NVZ5</accession>
<evidence type="ECO:0000313" key="5">
    <source>
        <dbReference type="EMBL" id="QSQ23111.1"/>
    </source>
</evidence>
<protein>
    <submittedName>
        <fullName evidence="5">SDR family oxidoreductase</fullName>
    </submittedName>
</protein>
<dbReference type="SMART" id="SM00822">
    <property type="entry name" value="PKS_KR"/>
    <property type="match status" value="1"/>
</dbReference>
<organism evidence="5 6">
    <name type="scientific">Pyxidicoccus parkwayensis</name>
    <dbReference type="NCBI Taxonomy" id="2813578"/>
    <lineage>
        <taxon>Bacteria</taxon>
        <taxon>Pseudomonadati</taxon>
        <taxon>Myxococcota</taxon>
        <taxon>Myxococcia</taxon>
        <taxon>Myxococcales</taxon>
        <taxon>Cystobacterineae</taxon>
        <taxon>Myxococcaceae</taxon>
        <taxon>Pyxidicoccus</taxon>
    </lineage>
</organism>
<keyword evidence="6" id="KW-1185">Reference proteome</keyword>
<evidence type="ECO:0000256" key="1">
    <source>
        <dbReference type="ARBA" id="ARBA00006484"/>
    </source>
</evidence>
<comment type="similarity">
    <text evidence="1 3">Belongs to the short-chain dehydrogenases/reductases (SDR) family.</text>
</comment>
<name>A0ABX7NVZ5_9BACT</name>
<dbReference type="RefSeq" id="WP_206724686.1">
    <property type="nucleotide sequence ID" value="NZ_CP071090.1"/>
</dbReference>
<evidence type="ECO:0000256" key="2">
    <source>
        <dbReference type="ARBA" id="ARBA00023002"/>
    </source>
</evidence>
<dbReference type="InterPro" id="IPR036291">
    <property type="entry name" value="NAD(P)-bd_dom_sf"/>
</dbReference>